<evidence type="ECO:0000256" key="11">
    <source>
        <dbReference type="PROSITE-ProRule" id="PRU10141"/>
    </source>
</evidence>
<dbReference type="PROSITE" id="PS50011">
    <property type="entry name" value="PROTEIN_KINASE_DOM"/>
    <property type="match status" value="1"/>
</dbReference>
<feature type="compositionally biased region" description="Low complexity" evidence="13">
    <location>
        <begin position="458"/>
        <end position="468"/>
    </location>
</feature>
<dbReference type="InterPro" id="IPR050823">
    <property type="entry name" value="Plant_Ser_Thr_Prot_Kinase"/>
</dbReference>
<feature type="compositionally biased region" description="Polar residues" evidence="13">
    <location>
        <begin position="432"/>
        <end position="441"/>
    </location>
</feature>
<evidence type="ECO:0000256" key="4">
    <source>
        <dbReference type="ARBA" id="ARBA00022527"/>
    </source>
</evidence>
<reference evidence="16" key="1">
    <citation type="submission" date="2018-02" db="EMBL/GenBank/DDBJ databases">
        <authorList>
            <person name="Cohen D.B."/>
            <person name="Kent A.D."/>
        </authorList>
    </citation>
    <scope>NUCLEOTIDE SEQUENCE</scope>
</reference>
<evidence type="ECO:0000256" key="7">
    <source>
        <dbReference type="ARBA" id="ARBA00022777"/>
    </source>
</evidence>
<evidence type="ECO:0000256" key="1">
    <source>
        <dbReference type="ARBA" id="ARBA00004236"/>
    </source>
</evidence>
<comment type="subcellular location">
    <subcellularLocation>
        <location evidence="1">Cell membrane</location>
    </subcellularLocation>
</comment>
<keyword evidence="14" id="KW-0732">Signal</keyword>
<dbReference type="FunFam" id="3.30.200.20:FF:000228">
    <property type="entry name" value="Serine/threonine-protein kinase BIK1"/>
    <property type="match status" value="1"/>
</dbReference>
<feature type="signal peptide" evidence="14">
    <location>
        <begin position="1"/>
        <end position="28"/>
    </location>
</feature>
<feature type="chain" id="PRO_5014679907" description="non-specific serine/threonine protein kinase" evidence="14">
    <location>
        <begin position="29"/>
        <end position="482"/>
    </location>
</feature>
<keyword evidence="7" id="KW-0418">Kinase</keyword>
<dbReference type="PANTHER" id="PTHR45621">
    <property type="entry name" value="OS01G0588500 PROTEIN-RELATED"/>
    <property type="match status" value="1"/>
</dbReference>
<accession>A0A2N9IRK7</accession>
<dbReference type="EMBL" id="OIVN01006164">
    <property type="protein sequence ID" value="SPD26759.1"/>
    <property type="molecule type" value="Genomic_DNA"/>
</dbReference>
<dbReference type="GO" id="GO:0004674">
    <property type="term" value="F:protein serine/threonine kinase activity"/>
    <property type="evidence" value="ECO:0007669"/>
    <property type="project" value="UniProtKB-KW"/>
</dbReference>
<evidence type="ECO:0000256" key="9">
    <source>
        <dbReference type="ARBA" id="ARBA00047899"/>
    </source>
</evidence>
<sequence length="482" mass="54104">MDLCFGLVVAEHVMLCLVLHLGVSSTYGIKDGNDLSCSSSKSFSVPTTPRTEGEILQASNLKSFSFNDLKTATRNFRPDSVLGEGGFGCVFKGWIDEHSFTAAKPGTGIVIAAKRLNQEGLQGHKEWLAEINYLGQLDHPNLVKLIGYCLEDDHRLLVYEFMPRGSLENHLFRRASYIQPLSWNYRMKIALGAAKGLAFLHSDEVKVIYRDFKTSNILLDTNFNAKLSDFGLAKDGPTGEKSHVSTRVMGTFGYAAPEYMATVLKSQDQGPPFNIILRFIPSPSLNLHEKDYRTLDECCTLFYNFIYWDLTHSSFYFHEGHLTTKSDVYSFGVVLLEMLSGKRAIDRNRPTGEQNLVDWAKRFLTSKRKILEVFDARIEGQYSFGVALKAANLAIHCLSVEPRFRPNMEKVVRILEQLQDSNGIGGSRNEIRQNSTRNSRNGPKHRRRSVNGAYNEKAAPSPGPSASPLHKSNIKEENSFDT</sequence>
<dbReference type="PROSITE" id="PS00107">
    <property type="entry name" value="PROTEIN_KINASE_ATP"/>
    <property type="match status" value="1"/>
</dbReference>
<comment type="similarity">
    <text evidence="12">Belongs to the protein kinase superfamily.</text>
</comment>
<keyword evidence="4 12" id="KW-0723">Serine/threonine-protein kinase</keyword>
<dbReference type="GO" id="GO:0005524">
    <property type="term" value="F:ATP binding"/>
    <property type="evidence" value="ECO:0007669"/>
    <property type="project" value="UniProtKB-UniRule"/>
</dbReference>
<comment type="catalytic activity">
    <reaction evidence="9">
        <text>L-threonyl-[protein] + ATP = O-phospho-L-threonyl-[protein] + ADP + H(+)</text>
        <dbReference type="Rhea" id="RHEA:46608"/>
        <dbReference type="Rhea" id="RHEA-COMP:11060"/>
        <dbReference type="Rhea" id="RHEA-COMP:11605"/>
        <dbReference type="ChEBI" id="CHEBI:15378"/>
        <dbReference type="ChEBI" id="CHEBI:30013"/>
        <dbReference type="ChEBI" id="CHEBI:30616"/>
        <dbReference type="ChEBI" id="CHEBI:61977"/>
        <dbReference type="ChEBI" id="CHEBI:456216"/>
        <dbReference type="EC" id="2.7.11.1"/>
    </reaction>
</comment>
<evidence type="ECO:0000256" key="8">
    <source>
        <dbReference type="ARBA" id="ARBA00022840"/>
    </source>
</evidence>
<dbReference type="FunFam" id="1.10.510.10:FF:001023">
    <property type="entry name" value="Os07g0541700 protein"/>
    <property type="match status" value="1"/>
</dbReference>
<protein>
    <recommendedName>
        <fullName evidence="2">non-specific serine/threonine protein kinase</fullName>
        <ecNumber evidence="2">2.7.11.1</ecNumber>
    </recommendedName>
</protein>
<evidence type="ECO:0000313" key="16">
    <source>
        <dbReference type="EMBL" id="SPD26759.1"/>
    </source>
</evidence>
<gene>
    <name evidence="16" type="ORF">FSB_LOCUS54641</name>
</gene>
<evidence type="ECO:0000256" key="10">
    <source>
        <dbReference type="ARBA" id="ARBA00048679"/>
    </source>
</evidence>
<feature type="region of interest" description="Disordered" evidence="13">
    <location>
        <begin position="423"/>
        <end position="482"/>
    </location>
</feature>
<dbReference type="AlphaFoldDB" id="A0A2N9IRK7"/>
<comment type="catalytic activity">
    <reaction evidence="10">
        <text>L-seryl-[protein] + ATP = O-phospho-L-seryl-[protein] + ADP + H(+)</text>
        <dbReference type="Rhea" id="RHEA:17989"/>
        <dbReference type="Rhea" id="RHEA-COMP:9863"/>
        <dbReference type="Rhea" id="RHEA-COMP:11604"/>
        <dbReference type="ChEBI" id="CHEBI:15378"/>
        <dbReference type="ChEBI" id="CHEBI:29999"/>
        <dbReference type="ChEBI" id="CHEBI:30616"/>
        <dbReference type="ChEBI" id="CHEBI:83421"/>
        <dbReference type="ChEBI" id="CHEBI:456216"/>
        <dbReference type="EC" id="2.7.11.1"/>
    </reaction>
</comment>
<dbReference type="Pfam" id="PF07714">
    <property type="entry name" value="PK_Tyr_Ser-Thr"/>
    <property type="match status" value="1"/>
</dbReference>
<evidence type="ECO:0000256" key="3">
    <source>
        <dbReference type="ARBA" id="ARBA00022475"/>
    </source>
</evidence>
<evidence type="ECO:0000256" key="13">
    <source>
        <dbReference type="SAM" id="MobiDB-lite"/>
    </source>
</evidence>
<feature type="domain" description="Protein kinase" evidence="15">
    <location>
        <begin position="76"/>
        <end position="418"/>
    </location>
</feature>
<keyword evidence="8 11" id="KW-0067">ATP-binding</keyword>
<evidence type="ECO:0000256" key="2">
    <source>
        <dbReference type="ARBA" id="ARBA00012513"/>
    </source>
</evidence>
<dbReference type="InterPro" id="IPR000719">
    <property type="entry name" value="Prot_kinase_dom"/>
</dbReference>
<keyword evidence="3" id="KW-0472">Membrane</keyword>
<dbReference type="PROSITE" id="PS00108">
    <property type="entry name" value="PROTEIN_KINASE_ST"/>
    <property type="match status" value="1"/>
</dbReference>
<evidence type="ECO:0000256" key="14">
    <source>
        <dbReference type="SAM" id="SignalP"/>
    </source>
</evidence>
<dbReference type="Pfam" id="PF00069">
    <property type="entry name" value="Pkinase"/>
    <property type="match status" value="1"/>
</dbReference>
<name>A0A2N9IRK7_FAGSY</name>
<organism evidence="16">
    <name type="scientific">Fagus sylvatica</name>
    <name type="common">Beechnut</name>
    <dbReference type="NCBI Taxonomy" id="28930"/>
    <lineage>
        <taxon>Eukaryota</taxon>
        <taxon>Viridiplantae</taxon>
        <taxon>Streptophyta</taxon>
        <taxon>Embryophyta</taxon>
        <taxon>Tracheophyta</taxon>
        <taxon>Spermatophyta</taxon>
        <taxon>Magnoliopsida</taxon>
        <taxon>eudicotyledons</taxon>
        <taxon>Gunneridae</taxon>
        <taxon>Pentapetalae</taxon>
        <taxon>rosids</taxon>
        <taxon>fabids</taxon>
        <taxon>Fagales</taxon>
        <taxon>Fagaceae</taxon>
        <taxon>Fagus</taxon>
    </lineage>
</organism>
<dbReference type="InterPro" id="IPR017441">
    <property type="entry name" value="Protein_kinase_ATP_BS"/>
</dbReference>
<dbReference type="SUPFAM" id="SSF56112">
    <property type="entry name" value="Protein kinase-like (PK-like)"/>
    <property type="match status" value="1"/>
</dbReference>
<evidence type="ECO:0000256" key="5">
    <source>
        <dbReference type="ARBA" id="ARBA00022679"/>
    </source>
</evidence>
<evidence type="ECO:0000256" key="6">
    <source>
        <dbReference type="ARBA" id="ARBA00022741"/>
    </source>
</evidence>
<dbReference type="GO" id="GO:0005886">
    <property type="term" value="C:plasma membrane"/>
    <property type="evidence" value="ECO:0007669"/>
    <property type="project" value="UniProtKB-SubCell"/>
</dbReference>
<keyword evidence="3" id="KW-1003">Cell membrane</keyword>
<feature type="binding site" evidence="11">
    <location>
        <position position="114"/>
    </location>
    <ligand>
        <name>ATP</name>
        <dbReference type="ChEBI" id="CHEBI:30616"/>
    </ligand>
</feature>
<keyword evidence="6 11" id="KW-0547">Nucleotide-binding</keyword>
<keyword evidence="5" id="KW-0808">Transferase</keyword>
<dbReference type="Gene3D" id="3.30.200.20">
    <property type="entry name" value="Phosphorylase Kinase, domain 1"/>
    <property type="match status" value="1"/>
</dbReference>
<dbReference type="Gene3D" id="1.10.510.10">
    <property type="entry name" value="Transferase(Phosphotransferase) domain 1"/>
    <property type="match status" value="1"/>
</dbReference>
<dbReference type="InterPro" id="IPR008271">
    <property type="entry name" value="Ser/Thr_kinase_AS"/>
</dbReference>
<proteinExistence type="inferred from homology"/>
<dbReference type="InterPro" id="IPR001245">
    <property type="entry name" value="Ser-Thr/Tyr_kinase_cat_dom"/>
</dbReference>
<evidence type="ECO:0000256" key="12">
    <source>
        <dbReference type="RuleBase" id="RU000304"/>
    </source>
</evidence>
<feature type="compositionally biased region" description="Basic and acidic residues" evidence="13">
    <location>
        <begin position="473"/>
        <end position="482"/>
    </location>
</feature>
<evidence type="ECO:0000259" key="15">
    <source>
        <dbReference type="PROSITE" id="PS50011"/>
    </source>
</evidence>
<dbReference type="EC" id="2.7.11.1" evidence="2"/>
<dbReference type="InterPro" id="IPR011009">
    <property type="entry name" value="Kinase-like_dom_sf"/>
</dbReference>